<dbReference type="PANTHER" id="PTHR22878">
    <property type="entry name" value="DYNEIN HEAVY CHAIN 6, AXONEMAL-LIKE-RELATED"/>
    <property type="match status" value="1"/>
</dbReference>
<protein>
    <recommendedName>
        <fullName evidence="2">Dynein heavy chain AAA module D4 domain-containing protein</fullName>
    </recommendedName>
</protein>
<evidence type="ECO:0000259" key="2">
    <source>
        <dbReference type="Pfam" id="PF12780"/>
    </source>
</evidence>
<evidence type="ECO:0000313" key="4">
    <source>
        <dbReference type="Proteomes" id="UP000694388"/>
    </source>
</evidence>
<reference evidence="3" key="2">
    <citation type="submission" date="2025-09" db="UniProtKB">
        <authorList>
            <consortium name="Ensembl"/>
        </authorList>
    </citation>
    <scope>IDENTIFICATION</scope>
</reference>
<sequence length="179" mass="20722">MFPSLINCCTIDWFHVWPSDALEMVANNFLEDMDIDPSILREVVSVCKYFHQSTIRVSEKYHSILRRRNYVTPTSYLELILTYKSLLNGKREEVSLKRNRYALGLEKLAFAASQVRSSMTSRDALGIPAGVVELNSNRRLREDVVSSFFLSFFLSFQQLQSQTFLHFLDIPLPICHGTY</sequence>
<comment type="similarity">
    <text evidence="1">Belongs to the dynein heavy chain family.</text>
</comment>
<dbReference type="Ensembl" id="ENSEBUT00000007030.1">
    <property type="protein sequence ID" value="ENSEBUP00000006573.1"/>
    <property type="gene ID" value="ENSEBUG00000004350.1"/>
</dbReference>
<dbReference type="GeneTree" id="ENSGT00940000154959"/>
<dbReference type="GO" id="GO:0007018">
    <property type="term" value="P:microtubule-based movement"/>
    <property type="evidence" value="ECO:0007669"/>
    <property type="project" value="InterPro"/>
</dbReference>
<dbReference type="GO" id="GO:0045505">
    <property type="term" value="F:dynein intermediate chain binding"/>
    <property type="evidence" value="ECO:0007669"/>
    <property type="project" value="InterPro"/>
</dbReference>
<dbReference type="InterPro" id="IPR024317">
    <property type="entry name" value="Dynein_heavy_chain_D4_dom"/>
</dbReference>
<dbReference type="GO" id="GO:0051959">
    <property type="term" value="F:dynein light intermediate chain binding"/>
    <property type="evidence" value="ECO:0007669"/>
    <property type="project" value="InterPro"/>
</dbReference>
<dbReference type="PANTHER" id="PTHR22878:SF71">
    <property type="entry name" value="DYNEIN, AXONEMAL, HEAVY CHAIN 3"/>
    <property type="match status" value="1"/>
</dbReference>
<dbReference type="InterPro" id="IPR026983">
    <property type="entry name" value="DHC"/>
</dbReference>
<organism evidence="3 4">
    <name type="scientific">Eptatretus burgeri</name>
    <name type="common">Inshore hagfish</name>
    <dbReference type="NCBI Taxonomy" id="7764"/>
    <lineage>
        <taxon>Eukaryota</taxon>
        <taxon>Metazoa</taxon>
        <taxon>Chordata</taxon>
        <taxon>Craniata</taxon>
        <taxon>Vertebrata</taxon>
        <taxon>Cyclostomata</taxon>
        <taxon>Myxini</taxon>
        <taxon>Myxiniformes</taxon>
        <taxon>Myxinidae</taxon>
        <taxon>Eptatretinae</taxon>
        <taxon>Eptatretus</taxon>
    </lineage>
</organism>
<reference evidence="3" key="1">
    <citation type="submission" date="2025-08" db="UniProtKB">
        <authorList>
            <consortium name="Ensembl"/>
        </authorList>
    </citation>
    <scope>IDENTIFICATION</scope>
</reference>
<dbReference type="SUPFAM" id="SSF52540">
    <property type="entry name" value="P-loop containing nucleoside triphosphate hydrolases"/>
    <property type="match status" value="1"/>
</dbReference>
<dbReference type="OMA" id="PLPICHG"/>
<evidence type="ECO:0000313" key="3">
    <source>
        <dbReference type="Ensembl" id="ENSEBUP00000006573.1"/>
    </source>
</evidence>
<name>A0A8C4NGX1_EPTBU</name>
<evidence type="ECO:0000256" key="1">
    <source>
        <dbReference type="ARBA" id="ARBA00008887"/>
    </source>
</evidence>
<accession>A0A8C4NGX1</accession>
<proteinExistence type="inferred from homology"/>
<dbReference type="Proteomes" id="UP000694388">
    <property type="component" value="Unplaced"/>
</dbReference>
<dbReference type="AlphaFoldDB" id="A0A8C4NGX1"/>
<dbReference type="InterPro" id="IPR027417">
    <property type="entry name" value="P-loop_NTPase"/>
</dbReference>
<dbReference type="Gene3D" id="1.20.920.20">
    <property type="match status" value="1"/>
</dbReference>
<dbReference type="Pfam" id="PF12780">
    <property type="entry name" value="AAA_8"/>
    <property type="match status" value="1"/>
</dbReference>
<keyword evidence="4" id="KW-1185">Reference proteome</keyword>
<dbReference type="GO" id="GO:0030286">
    <property type="term" value="C:dynein complex"/>
    <property type="evidence" value="ECO:0007669"/>
    <property type="project" value="InterPro"/>
</dbReference>
<feature type="domain" description="Dynein heavy chain AAA module D4" evidence="2">
    <location>
        <begin position="1"/>
        <end position="86"/>
    </location>
</feature>